<dbReference type="EMBL" id="BGZK01000232">
    <property type="protein sequence ID" value="GBP30341.1"/>
    <property type="molecule type" value="Genomic_DNA"/>
</dbReference>
<dbReference type="Proteomes" id="UP000299102">
    <property type="component" value="Unassembled WGS sequence"/>
</dbReference>
<sequence length="96" mass="10502">MFKGIDAVPGETNLCVTIDGRLGDPNAEYPAAKGSATAQHRRRPLYRLTCGSTFTENYKKVENIVLENGRVLVKSRAEKVGLSVATTHDIIMINLV</sequence>
<proteinExistence type="predicted"/>
<keyword evidence="2" id="KW-1185">Reference proteome</keyword>
<gene>
    <name evidence="1" type="ORF">EVAR_18140_1</name>
</gene>
<evidence type="ECO:0000313" key="1">
    <source>
        <dbReference type="EMBL" id="GBP30341.1"/>
    </source>
</evidence>
<protein>
    <submittedName>
        <fullName evidence="1">Uncharacterized protein</fullName>
    </submittedName>
</protein>
<evidence type="ECO:0000313" key="2">
    <source>
        <dbReference type="Proteomes" id="UP000299102"/>
    </source>
</evidence>
<accession>A0A4C1UV31</accession>
<reference evidence="1 2" key="1">
    <citation type="journal article" date="2019" name="Commun. Biol.">
        <title>The bagworm genome reveals a unique fibroin gene that provides high tensile strength.</title>
        <authorList>
            <person name="Kono N."/>
            <person name="Nakamura H."/>
            <person name="Ohtoshi R."/>
            <person name="Tomita M."/>
            <person name="Numata K."/>
            <person name="Arakawa K."/>
        </authorList>
    </citation>
    <scope>NUCLEOTIDE SEQUENCE [LARGE SCALE GENOMIC DNA]</scope>
</reference>
<name>A0A4C1UV31_EUMVA</name>
<dbReference type="AlphaFoldDB" id="A0A4C1UV31"/>
<organism evidence="1 2">
    <name type="scientific">Eumeta variegata</name>
    <name type="common">Bagworm moth</name>
    <name type="synonym">Eumeta japonica</name>
    <dbReference type="NCBI Taxonomy" id="151549"/>
    <lineage>
        <taxon>Eukaryota</taxon>
        <taxon>Metazoa</taxon>
        <taxon>Ecdysozoa</taxon>
        <taxon>Arthropoda</taxon>
        <taxon>Hexapoda</taxon>
        <taxon>Insecta</taxon>
        <taxon>Pterygota</taxon>
        <taxon>Neoptera</taxon>
        <taxon>Endopterygota</taxon>
        <taxon>Lepidoptera</taxon>
        <taxon>Glossata</taxon>
        <taxon>Ditrysia</taxon>
        <taxon>Tineoidea</taxon>
        <taxon>Psychidae</taxon>
        <taxon>Oiketicinae</taxon>
        <taxon>Eumeta</taxon>
    </lineage>
</organism>
<comment type="caution">
    <text evidence="1">The sequence shown here is derived from an EMBL/GenBank/DDBJ whole genome shotgun (WGS) entry which is preliminary data.</text>
</comment>